<comment type="caution">
    <text evidence="2">The sequence shown here is derived from an EMBL/GenBank/DDBJ whole genome shotgun (WGS) entry which is preliminary data.</text>
</comment>
<accession>A0A7C3PHE2</accession>
<dbReference type="InterPro" id="IPR019994">
    <property type="entry name" value="Lipid-A-disac_synthase-rel_put"/>
</dbReference>
<dbReference type="NCBIfam" id="TIGR03492">
    <property type="entry name" value="lipid-A-disaccharide synthase-related protein"/>
    <property type="match status" value="1"/>
</dbReference>
<evidence type="ECO:0000313" key="2">
    <source>
        <dbReference type="EMBL" id="HFM99078.1"/>
    </source>
</evidence>
<evidence type="ECO:0000256" key="1">
    <source>
        <dbReference type="SAM" id="MobiDB-lite"/>
    </source>
</evidence>
<dbReference type="PANTHER" id="PTHR39517:SF1">
    <property type="entry name" value="LIPID-A-DISACCHARIDE SYNTHASE"/>
    <property type="match status" value="1"/>
</dbReference>
<dbReference type="SUPFAM" id="SSF53756">
    <property type="entry name" value="UDP-Glycosyltransferase/glycogen phosphorylase"/>
    <property type="match status" value="1"/>
</dbReference>
<evidence type="ECO:0008006" key="3">
    <source>
        <dbReference type="Google" id="ProtNLM"/>
    </source>
</evidence>
<proteinExistence type="predicted"/>
<sequence length="420" mass="46716">MRLLCLSNGHGEDEIAVRILRELQHQQPTFEIVALPLVGEGFAYQKAQIPLIGAVKTMPSGGFIYMDGRQLARDLKGGLVQLTRRQLQAMRNWVAAQPESLDDSLILAVGDIVPLIFAWLSRANYAFVGTAKSEYYLRDEQGWLPRPWIEDLLAKQTNCIYLPWERWLMQRPRCKAVFPRDRLTTHFLQKKGITAFDLGNPMMDGLACTETSATVPPAINLTSEALAEPLTLLLLPGSRPPEAYRNWEVLLETANCLINEIGRPLVFLAAIAPAIELAPLQQALQSYRWQQLDAHRFTVGIGERQANLILGQNHFAEFLQRAEVAIAMAGTATEQFIGCGKPAITIPGEGPQFTPHFAEAQARLLGPSITPVTTPKQVPSAIRTLLQNPDQLHLIRENGQRRMGKPGAAQRIAHHLSTLR</sequence>
<organism evidence="2">
    <name type="scientific">Oscillatoriales cyanobacterium SpSt-418</name>
    <dbReference type="NCBI Taxonomy" id="2282169"/>
    <lineage>
        <taxon>Bacteria</taxon>
        <taxon>Bacillati</taxon>
        <taxon>Cyanobacteriota</taxon>
        <taxon>Cyanophyceae</taxon>
        <taxon>Oscillatoriophycideae</taxon>
        <taxon>Oscillatoriales</taxon>
    </lineage>
</organism>
<gene>
    <name evidence="2" type="ORF">ENR64_15240</name>
</gene>
<protein>
    <recommendedName>
        <fullName evidence="3">Lipid-A-disaccharide synthase</fullName>
    </recommendedName>
</protein>
<dbReference type="AlphaFoldDB" id="A0A7C3PHE2"/>
<dbReference type="EMBL" id="DSRU01000223">
    <property type="protein sequence ID" value="HFM99078.1"/>
    <property type="molecule type" value="Genomic_DNA"/>
</dbReference>
<reference evidence="2" key="1">
    <citation type="journal article" date="2020" name="mSystems">
        <title>Genome- and Community-Level Interaction Insights into Carbon Utilization and Element Cycling Functions of Hydrothermarchaeota in Hydrothermal Sediment.</title>
        <authorList>
            <person name="Zhou Z."/>
            <person name="Liu Y."/>
            <person name="Xu W."/>
            <person name="Pan J."/>
            <person name="Luo Z.H."/>
            <person name="Li M."/>
        </authorList>
    </citation>
    <scope>NUCLEOTIDE SEQUENCE [LARGE SCALE GENOMIC DNA]</scope>
    <source>
        <strain evidence="2">SpSt-418</strain>
    </source>
</reference>
<feature type="region of interest" description="Disordered" evidence="1">
    <location>
        <begin position="400"/>
        <end position="420"/>
    </location>
</feature>
<name>A0A7C3PHE2_9CYAN</name>
<dbReference type="PANTHER" id="PTHR39517">
    <property type="entry name" value="SLL0192 PROTEIN"/>
    <property type="match status" value="1"/>
</dbReference>